<evidence type="ECO:0000313" key="1">
    <source>
        <dbReference type="EMBL" id="KAG7301867.1"/>
    </source>
</evidence>
<reference evidence="1 2" key="1">
    <citation type="submission" date="2021-06" db="EMBL/GenBank/DDBJ databases">
        <title>A haploid diamondback moth (Plutella xylostella L.) genome assembly resolves 31 chromosomes and identifies a diamide resistance mutation.</title>
        <authorList>
            <person name="Ward C.M."/>
            <person name="Perry K.D."/>
            <person name="Baker G."/>
            <person name="Powis K."/>
            <person name="Heckel D.G."/>
            <person name="Baxter S.W."/>
        </authorList>
    </citation>
    <scope>NUCLEOTIDE SEQUENCE [LARGE SCALE GENOMIC DNA]</scope>
    <source>
        <strain evidence="1 2">LV</strain>
        <tissue evidence="1">Single pupa</tissue>
    </source>
</reference>
<comment type="caution">
    <text evidence="1">The sequence shown here is derived from an EMBL/GenBank/DDBJ whole genome shotgun (WGS) entry which is preliminary data.</text>
</comment>
<keyword evidence="2" id="KW-1185">Reference proteome</keyword>
<protein>
    <submittedName>
        <fullName evidence="1">Uncharacterized protein</fullName>
    </submittedName>
</protein>
<dbReference type="Proteomes" id="UP000823941">
    <property type="component" value="Chromosome 18"/>
</dbReference>
<sequence>MFAGLRRLVTVFVNHYLWGTACQLAEETFVEKATEVRGLCLALCNISRRKK</sequence>
<dbReference type="PROSITE" id="PS51257">
    <property type="entry name" value="PROKAR_LIPOPROTEIN"/>
    <property type="match status" value="1"/>
</dbReference>
<proteinExistence type="predicted"/>
<evidence type="ECO:0000313" key="2">
    <source>
        <dbReference type="Proteomes" id="UP000823941"/>
    </source>
</evidence>
<dbReference type="EMBL" id="JAHIBW010000018">
    <property type="protein sequence ID" value="KAG7301867.1"/>
    <property type="molecule type" value="Genomic_DNA"/>
</dbReference>
<name>A0ABQ7Q9F4_PLUXY</name>
<gene>
    <name evidence="1" type="ORF">JYU34_013263</name>
</gene>
<organism evidence="1 2">
    <name type="scientific">Plutella xylostella</name>
    <name type="common">Diamondback moth</name>
    <name type="synonym">Plutella maculipennis</name>
    <dbReference type="NCBI Taxonomy" id="51655"/>
    <lineage>
        <taxon>Eukaryota</taxon>
        <taxon>Metazoa</taxon>
        <taxon>Ecdysozoa</taxon>
        <taxon>Arthropoda</taxon>
        <taxon>Hexapoda</taxon>
        <taxon>Insecta</taxon>
        <taxon>Pterygota</taxon>
        <taxon>Neoptera</taxon>
        <taxon>Endopterygota</taxon>
        <taxon>Lepidoptera</taxon>
        <taxon>Glossata</taxon>
        <taxon>Ditrysia</taxon>
        <taxon>Yponomeutoidea</taxon>
        <taxon>Plutellidae</taxon>
        <taxon>Plutella</taxon>
    </lineage>
</organism>
<accession>A0ABQ7Q9F4</accession>